<comment type="caution">
    <text evidence="1">The sequence shown here is derived from an EMBL/GenBank/DDBJ whole genome shotgun (WGS) entry which is preliminary data.</text>
</comment>
<organism evidence="1 2">
    <name type="scientific">Naganishia adeliensis</name>
    <dbReference type="NCBI Taxonomy" id="92952"/>
    <lineage>
        <taxon>Eukaryota</taxon>
        <taxon>Fungi</taxon>
        <taxon>Dikarya</taxon>
        <taxon>Basidiomycota</taxon>
        <taxon>Agaricomycotina</taxon>
        <taxon>Tremellomycetes</taxon>
        <taxon>Filobasidiales</taxon>
        <taxon>Filobasidiaceae</taxon>
        <taxon>Naganishia</taxon>
    </lineage>
</organism>
<protein>
    <submittedName>
        <fullName evidence="1">Uncharacterized protein</fullName>
    </submittedName>
</protein>
<proteinExistence type="predicted"/>
<sequence>MVRVQPTPGAASKVRDVMELIDRLGYYLNFGYRNPEVREDTKDGESHVLLQWKEANRETITSARVTHRRRIRGSALRSYILQQANMCTRAYLRRAKFGRDEFKHSLRSLSAQGWVEQGTRADFEVEPSDVPLSLVQRTIANLLTSPSSPRPTHSLASVEQGDGKDVICHDRTHILRLSESESAILEALDKCQPGSLTNEAIQRLASYETGGSRSSWMDFETLKSLADRIIGLDPSHFQSGPVWVSLKDLLRRQVKQRKITEEESGAISKTISSALSTISTIVPLLSTPSRAMQIGSDSVDSDPDASGVSRLTVAAATDDSSASHSLFDPIQGSYEVTTSAPSSRSISEHPR</sequence>
<dbReference type="Proteomes" id="UP001230649">
    <property type="component" value="Unassembled WGS sequence"/>
</dbReference>
<evidence type="ECO:0000313" key="1">
    <source>
        <dbReference type="EMBL" id="KAJ9114344.1"/>
    </source>
</evidence>
<accession>A0ACC2WT60</accession>
<keyword evidence="2" id="KW-1185">Reference proteome</keyword>
<reference evidence="1" key="1">
    <citation type="submission" date="2023-04" db="EMBL/GenBank/DDBJ databases">
        <title>Draft Genome sequencing of Naganishia species isolated from polar environments using Oxford Nanopore Technology.</title>
        <authorList>
            <person name="Leo P."/>
            <person name="Venkateswaran K."/>
        </authorList>
    </citation>
    <scope>NUCLEOTIDE SEQUENCE</scope>
    <source>
        <strain evidence="1">MNA-CCFEE 5262</strain>
    </source>
</reference>
<dbReference type="EMBL" id="JASBWS010000009">
    <property type="protein sequence ID" value="KAJ9114344.1"/>
    <property type="molecule type" value="Genomic_DNA"/>
</dbReference>
<name>A0ACC2WT60_9TREE</name>
<gene>
    <name evidence="1" type="ORF">QFC20_001485</name>
</gene>
<evidence type="ECO:0000313" key="2">
    <source>
        <dbReference type="Proteomes" id="UP001230649"/>
    </source>
</evidence>